<name>A0ACC3A8A7_9EURO</name>
<gene>
    <name evidence="1" type="ORF">H2198_004490</name>
</gene>
<organism evidence="1 2">
    <name type="scientific">Neophaeococcomyces mojaviensis</name>
    <dbReference type="NCBI Taxonomy" id="3383035"/>
    <lineage>
        <taxon>Eukaryota</taxon>
        <taxon>Fungi</taxon>
        <taxon>Dikarya</taxon>
        <taxon>Ascomycota</taxon>
        <taxon>Pezizomycotina</taxon>
        <taxon>Eurotiomycetes</taxon>
        <taxon>Chaetothyriomycetidae</taxon>
        <taxon>Chaetothyriales</taxon>
        <taxon>Chaetothyriales incertae sedis</taxon>
        <taxon>Neophaeococcomyces</taxon>
    </lineage>
</organism>
<protein>
    <submittedName>
        <fullName evidence="1">Uncharacterized protein</fullName>
    </submittedName>
</protein>
<keyword evidence="2" id="KW-1185">Reference proteome</keyword>
<sequence length="781" mass="88230">MFSSFLQPQGRQSRSKSPSARQSRESNDRYSTTDDEYADRYRRTAGPKYSETDSDGEDVPETPRYEERTPAAYGPPSKDDRRRPKRPDEREVENKYKPVPSRNKTYSDSPSDDERAARRSRRERRDVYPDEPETPRPRMNGTSASNGYPAYPPNGNVPGAFPGQTVPPQVSAYPQAYPSQGQYASVGNYQYANPDPNAIQYNYNNDNNNQGPQPVYSKAYDTINAQPVKPSAPAAATRERQYYDDKHRPREDARVRYQREEDESSERTSPRPGETRQRRDSYHRERSRSPNPAVSPGRNVDHLRQSLGRLSTGGTGARLGVAQTPNVGGRPPASPLLEAYKGTYQTISPMPSPLALVPAKHDNDPSDLDLSSDEEKDELRRRIRQLEREKKGLQRQSKLPTQDLNSPRSSDPKLQVAKTKGRAGFDASTATSRPRKKVSFYDPLEDAEKIAEALKGTHREADFKPLLKILPWLTTDEMILLKGAYKNVAKINGQGINLSKHIKARIPKTLGKCLYATSLGQYESDAYWANCFYQSGASRRELLIESLVGRSNQQIREIKDVFKDKRYDDDLEKCMKAELKADKFRTAILLALEERRMPEGQVLDMRLVRDDAEDLHEALNSAGGETAMIKIILVRSDDHLKQVLRYYEKAYKRNFAKDMIRKSQNLVGETLAHILNGALNRPMRDALLLHQAIDEFAAKATSPNPAAKAAGGTGRSELLISRVIRLHWDAKHQEKVKKEYEARYGESVVRALTADVQGGMRTEEGKAWVGFCVDLIRSSEP</sequence>
<accession>A0ACC3A8A7</accession>
<reference evidence="1" key="1">
    <citation type="submission" date="2022-10" db="EMBL/GenBank/DDBJ databases">
        <title>Culturing micro-colonial fungi from biological soil crusts in the Mojave desert and describing Neophaeococcomyces mojavensis, and introducing the new genera and species Taxawa tesnikishii.</title>
        <authorList>
            <person name="Kurbessoian T."/>
            <person name="Stajich J.E."/>
        </authorList>
    </citation>
    <scope>NUCLEOTIDE SEQUENCE</scope>
    <source>
        <strain evidence="1">JES_112</strain>
    </source>
</reference>
<evidence type="ECO:0000313" key="1">
    <source>
        <dbReference type="EMBL" id="KAJ9657132.1"/>
    </source>
</evidence>
<comment type="caution">
    <text evidence="1">The sequence shown here is derived from an EMBL/GenBank/DDBJ whole genome shotgun (WGS) entry which is preliminary data.</text>
</comment>
<evidence type="ECO:0000313" key="2">
    <source>
        <dbReference type="Proteomes" id="UP001172386"/>
    </source>
</evidence>
<dbReference type="EMBL" id="JAPDRQ010000068">
    <property type="protein sequence ID" value="KAJ9657132.1"/>
    <property type="molecule type" value="Genomic_DNA"/>
</dbReference>
<dbReference type="Proteomes" id="UP001172386">
    <property type="component" value="Unassembled WGS sequence"/>
</dbReference>
<proteinExistence type="predicted"/>